<evidence type="ECO:0000259" key="3">
    <source>
        <dbReference type="Pfam" id="PF14274"/>
    </source>
</evidence>
<feature type="domain" description="BT-3987-like N-terminal" evidence="2">
    <location>
        <begin position="49"/>
        <end position="156"/>
    </location>
</feature>
<organism evidence="4 5">
    <name type="scientific">Dyadobacter luticola</name>
    <dbReference type="NCBI Taxonomy" id="1979387"/>
    <lineage>
        <taxon>Bacteria</taxon>
        <taxon>Pseudomonadati</taxon>
        <taxon>Bacteroidota</taxon>
        <taxon>Cytophagia</taxon>
        <taxon>Cytophagales</taxon>
        <taxon>Spirosomataceae</taxon>
        <taxon>Dyadobacter</taxon>
    </lineage>
</organism>
<reference evidence="4 5" key="1">
    <citation type="submission" date="2019-05" db="EMBL/GenBank/DDBJ databases">
        <authorList>
            <person name="Qu J.-H."/>
        </authorList>
    </citation>
    <scope>NUCLEOTIDE SEQUENCE [LARGE SCALE GENOMIC DNA]</scope>
    <source>
        <strain evidence="4 5">T17</strain>
    </source>
</reference>
<proteinExistence type="predicted"/>
<evidence type="ECO:0000256" key="1">
    <source>
        <dbReference type="SAM" id="SignalP"/>
    </source>
</evidence>
<keyword evidence="1" id="KW-0732">Signal</keyword>
<feature type="chain" id="PRO_5024404361" evidence="1">
    <location>
        <begin position="23"/>
        <end position="301"/>
    </location>
</feature>
<name>A0A5R9KSZ7_9BACT</name>
<gene>
    <name evidence="4" type="ORF">FEN17_21875</name>
</gene>
<evidence type="ECO:0000313" key="4">
    <source>
        <dbReference type="EMBL" id="TLU99224.1"/>
    </source>
</evidence>
<dbReference type="OrthoDB" id="740324at2"/>
<dbReference type="AlphaFoldDB" id="A0A5R9KSZ7"/>
<dbReference type="PROSITE" id="PS51257">
    <property type="entry name" value="PROKAR_LIPOPROTEIN"/>
    <property type="match status" value="1"/>
</dbReference>
<feature type="signal peptide" evidence="1">
    <location>
        <begin position="1"/>
        <end position="22"/>
    </location>
</feature>
<feature type="domain" description="BT-3044-like C-terminal" evidence="3">
    <location>
        <begin position="165"/>
        <end position="295"/>
    </location>
</feature>
<sequence>MKYSIKIAGLLLLGMTVTSCLKDDITLDPDKSTNVVEFKNPSSFVSPSGSTYSLYSKSFDLADEADYPITVSYSGAQVAPTDITVTLGVDTAAVTQYNGEQDEAYDAISPDLYTIPATVTIPKGQRTAEVLIKLKPAKFDFSKNYVLPIQIKSVSSGIISGNFGTILLGVKAKNIYDAVYTSTGYVYHPSAPRAVDAEKELVTVSPTTVTVELGDLGGNGYFANLTVNPTTNKVTITAAAGAAGAPYTQFDTALPAPYTAAWPNAAKANNTYDPATKTFYLRYGYMGSNGWRVTEEILVRK</sequence>
<dbReference type="InterPro" id="IPR025371">
    <property type="entry name" value="BT_3044-like_C"/>
</dbReference>
<accession>A0A5R9KSZ7</accession>
<dbReference type="InterPro" id="IPR013728">
    <property type="entry name" value="BT_3987-like_N"/>
</dbReference>
<dbReference type="Proteomes" id="UP000306402">
    <property type="component" value="Unassembled WGS sequence"/>
</dbReference>
<dbReference type="Pfam" id="PF08522">
    <property type="entry name" value="BT_3987-like_N"/>
    <property type="match status" value="1"/>
</dbReference>
<dbReference type="Pfam" id="PF14274">
    <property type="entry name" value="BT_3044-like_C"/>
    <property type="match status" value="1"/>
</dbReference>
<evidence type="ECO:0000259" key="2">
    <source>
        <dbReference type="Pfam" id="PF08522"/>
    </source>
</evidence>
<evidence type="ECO:0000313" key="5">
    <source>
        <dbReference type="Proteomes" id="UP000306402"/>
    </source>
</evidence>
<keyword evidence="5" id="KW-1185">Reference proteome</keyword>
<comment type="caution">
    <text evidence="4">The sequence shown here is derived from an EMBL/GenBank/DDBJ whole genome shotgun (WGS) entry which is preliminary data.</text>
</comment>
<dbReference type="EMBL" id="VCEJ01000005">
    <property type="protein sequence ID" value="TLU99224.1"/>
    <property type="molecule type" value="Genomic_DNA"/>
</dbReference>
<dbReference type="RefSeq" id="WP_138367515.1">
    <property type="nucleotide sequence ID" value="NZ_VCEJ01000005.1"/>
</dbReference>
<protein>
    <submittedName>
        <fullName evidence="4">DUF1735 domain-containing protein</fullName>
    </submittedName>
</protein>
<dbReference type="Gene3D" id="2.60.40.1740">
    <property type="entry name" value="hypothetical protein (bacova_03559)"/>
    <property type="match status" value="1"/>
</dbReference>